<sequence length="225" mass="25550">MVGIKISFISIEEIPKTWRGKLFLIALLLMILVVAYTLFNPSPFSITISVIMVAYTIIVAFVTGDENTPLIKVSNPRVEIEKSTNRVSKVVTAKTPKTVPVSKAVCIDVINKTQNAELVGGKATIETKSGKWDIENLNLIPDAQKSVRLFRVLRNEPFISPYQNNKVKLNWGESYDLDLRFYGKNFVNKKVWRLELDLTSWDSCNLRFKTRRELLKEKIGGGKDE</sequence>
<evidence type="ECO:0000313" key="2">
    <source>
        <dbReference type="EMBL" id="QNO56234.1"/>
    </source>
</evidence>
<keyword evidence="1" id="KW-1133">Transmembrane helix</keyword>
<dbReference type="AlphaFoldDB" id="A0A7G9Z7K0"/>
<keyword evidence="1" id="KW-0812">Transmembrane</keyword>
<accession>A0A7G9Z7K0</accession>
<organism evidence="2">
    <name type="scientific">Candidatus Methanophaga sp. ANME-1 ERB7</name>
    <dbReference type="NCBI Taxonomy" id="2759913"/>
    <lineage>
        <taxon>Archaea</taxon>
        <taxon>Methanobacteriati</taxon>
        <taxon>Methanobacteriota</taxon>
        <taxon>Stenosarchaea group</taxon>
        <taxon>Methanomicrobia</taxon>
        <taxon>Candidatus Methanophagales</taxon>
        <taxon>Candidatus Methanophagaceae</taxon>
        <taxon>Candidatus Methanophaga</taxon>
    </lineage>
</organism>
<reference evidence="2" key="1">
    <citation type="submission" date="2020-06" db="EMBL/GenBank/DDBJ databases">
        <title>Unique genomic features of the anaerobic methanotrophic archaea.</title>
        <authorList>
            <person name="Chadwick G.L."/>
            <person name="Skennerton C.T."/>
            <person name="Laso-Perez R."/>
            <person name="Leu A.O."/>
            <person name="Speth D.R."/>
            <person name="Yu H."/>
            <person name="Morgan-Lang C."/>
            <person name="Hatzenpichler R."/>
            <person name="Goudeau D."/>
            <person name="Malmstrom R."/>
            <person name="Brazelton W.J."/>
            <person name="Woyke T."/>
            <person name="Hallam S.J."/>
            <person name="Tyson G.W."/>
            <person name="Wegener G."/>
            <person name="Boetius A."/>
            <person name="Orphan V."/>
        </authorList>
    </citation>
    <scope>NUCLEOTIDE SEQUENCE</scope>
</reference>
<feature type="transmembrane region" description="Helical" evidence="1">
    <location>
        <begin position="45"/>
        <end position="64"/>
    </location>
</feature>
<protein>
    <submittedName>
        <fullName evidence="2">Uncharacterized protein</fullName>
    </submittedName>
</protein>
<evidence type="ECO:0000256" key="1">
    <source>
        <dbReference type="SAM" id="Phobius"/>
    </source>
</evidence>
<keyword evidence="1" id="KW-0472">Membrane</keyword>
<feature type="transmembrane region" description="Helical" evidence="1">
    <location>
        <begin position="21"/>
        <end position="39"/>
    </location>
</feature>
<name>A0A7G9Z7K0_9EURY</name>
<dbReference type="EMBL" id="MT631650">
    <property type="protein sequence ID" value="QNO56234.1"/>
    <property type="molecule type" value="Genomic_DNA"/>
</dbReference>
<gene>
    <name evidence="2" type="ORF">BCGBNPPC_00018</name>
</gene>
<proteinExistence type="predicted"/>